<comment type="caution">
    <text evidence="3">The sequence shown here is derived from an EMBL/GenBank/DDBJ whole genome shotgun (WGS) entry which is preliminary data.</text>
</comment>
<feature type="domain" description="Soluble ligand binding" evidence="2">
    <location>
        <begin position="157"/>
        <end position="210"/>
    </location>
</feature>
<dbReference type="PANTHER" id="PTHR21180:SF32">
    <property type="entry name" value="ENDONUCLEASE_EXONUCLEASE_PHOSPHATASE FAMILY DOMAIN-CONTAINING PROTEIN 1"/>
    <property type="match status" value="1"/>
</dbReference>
<feature type="compositionally biased region" description="Low complexity" evidence="1">
    <location>
        <begin position="124"/>
        <end position="151"/>
    </location>
</feature>
<protein>
    <submittedName>
        <fullName evidence="3">Helix-hairpin-helix domain-containing protein</fullName>
    </submittedName>
</protein>
<name>A0ABU7K072_9ACTN</name>
<dbReference type="SUPFAM" id="SSF47781">
    <property type="entry name" value="RuvA domain 2-like"/>
    <property type="match status" value="1"/>
</dbReference>
<dbReference type="Gene3D" id="1.10.150.280">
    <property type="entry name" value="AF1531-like domain"/>
    <property type="match status" value="1"/>
</dbReference>
<sequence length="298" mass="29981">MPAAGGSRGRTAPARTGAGGHGFGKPDPRQEDGTGEAAGPWAEPDGERGRHRRAERPPSGYTEFVPEPPHAFLERLSQRWSPHATLSRRSVLTLIVIGVLAVAAVLVLHERPTTVSAPEMVAQSASAPASGEPAGAGSAGAEPSDGPAPADAEADLVVHVGGEVAEPGLYTLPPGSRVADAVEEAGGALPEADLDLLNLARALVDGEQILVGVPPPPGTSVNGPPGSDGAAGAGALVDVNRADGALLETLPGVGPVIAENIIAYREAHGPFSSVDDLINVDRIGEKVLADLSPHATAG</sequence>
<reference evidence="3 4" key="1">
    <citation type="submission" date="2023-08" db="EMBL/GenBank/DDBJ databases">
        <authorList>
            <person name="Girao M."/>
            <person name="Carvalho M.F."/>
        </authorList>
    </citation>
    <scope>NUCLEOTIDE SEQUENCE [LARGE SCALE GENOMIC DNA]</scope>
    <source>
        <strain evidence="3 4">CT-R113</strain>
    </source>
</reference>
<proteinExistence type="predicted"/>
<keyword evidence="4" id="KW-1185">Reference proteome</keyword>
<dbReference type="Pfam" id="PF10531">
    <property type="entry name" value="SLBB"/>
    <property type="match status" value="1"/>
</dbReference>
<evidence type="ECO:0000313" key="4">
    <source>
        <dbReference type="Proteomes" id="UP001356095"/>
    </source>
</evidence>
<feature type="region of interest" description="Disordered" evidence="1">
    <location>
        <begin position="1"/>
        <end position="66"/>
    </location>
</feature>
<dbReference type="EMBL" id="JAUZMY010000001">
    <property type="protein sequence ID" value="MEE2035655.1"/>
    <property type="molecule type" value="Genomic_DNA"/>
</dbReference>
<evidence type="ECO:0000259" key="2">
    <source>
        <dbReference type="Pfam" id="PF10531"/>
    </source>
</evidence>
<gene>
    <name evidence="3" type="ORF">Q8791_00270</name>
</gene>
<dbReference type="Proteomes" id="UP001356095">
    <property type="component" value="Unassembled WGS sequence"/>
</dbReference>
<dbReference type="InterPro" id="IPR051675">
    <property type="entry name" value="Endo/Exo/Phosphatase_dom_1"/>
</dbReference>
<feature type="compositionally biased region" description="Low complexity" evidence="1">
    <location>
        <begin position="1"/>
        <end position="16"/>
    </location>
</feature>
<dbReference type="PANTHER" id="PTHR21180">
    <property type="entry name" value="ENDONUCLEASE/EXONUCLEASE/PHOSPHATASE FAMILY DOMAIN-CONTAINING PROTEIN 1"/>
    <property type="match status" value="1"/>
</dbReference>
<organism evidence="3 4">
    <name type="scientific">Nocardiopsis codii</name>
    <dbReference type="NCBI Taxonomy" id="3065942"/>
    <lineage>
        <taxon>Bacteria</taxon>
        <taxon>Bacillati</taxon>
        <taxon>Actinomycetota</taxon>
        <taxon>Actinomycetes</taxon>
        <taxon>Streptosporangiales</taxon>
        <taxon>Nocardiopsidaceae</taxon>
        <taxon>Nocardiopsis</taxon>
    </lineage>
</organism>
<dbReference type="InterPro" id="IPR019554">
    <property type="entry name" value="Soluble_ligand-bd"/>
</dbReference>
<dbReference type="Pfam" id="PF12836">
    <property type="entry name" value="HHH_3"/>
    <property type="match status" value="1"/>
</dbReference>
<dbReference type="RefSeq" id="WP_330089490.1">
    <property type="nucleotide sequence ID" value="NZ_JAUZMY010000001.1"/>
</dbReference>
<feature type="region of interest" description="Disordered" evidence="1">
    <location>
        <begin position="118"/>
        <end position="151"/>
    </location>
</feature>
<dbReference type="InterPro" id="IPR010994">
    <property type="entry name" value="RuvA_2-like"/>
</dbReference>
<evidence type="ECO:0000256" key="1">
    <source>
        <dbReference type="SAM" id="MobiDB-lite"/>
    </source>
</evidence>
<dbReference type="Gene3D" id="3.10.560.10">
    <property type="entry name" value="Outer membrane lipoprotein wza domain like"/>
    <property type="match status" value="1"/>
</dbReference>
<evidence type="ECO:0000313" key="3">
    <source>
        <dbReference type="EMBL" id="MEE2035655.1"/>
    </source>
</evidence>
<accession>A0ABU7K072</accession>